<protein>
    <submittedName>
        <fullName evidence="2">Uncharacterized protein</fullName>
    </submittedName>
</protein>
<dbReference type="AlphaFoldDB" id="A0A3N2PLP8"/>
<organism evidence="2 3">
    <name type="scientific">Sodiomyces alkalinus (strain CBS 110278 / VKM F-3762 / F11)</name>
    <name type="common">Alkaliphilic filamentous fungus</name>
    <dbReference type="NCBI Taxonomy" id="1314773"/>
    <lineage>
        <taxon>Eukaryota</taxon>
        <taxon>Fungi</taxon>
        <taxon>Dikarya</taxon>
        <taxon>Ascomycota</taxon>
        <taxon>Pezizomycotina</taxon>
        <taxon>Sordariomycetes</taxon>
        <taxon>Hypocreomycetidae</taxon>
        <taxon>Glomerellales</taxon>
        <taxon>Plectosphaerellaceae</taxon>
        <taxon>Sodiomyces</taxon>
    </lineage>
</organism>
<reference evidence="2 3" key="1">
    <citation type="journal article" date="2018" name="Mol. Ecol.">
        <title>The obligate alkalophilic soda-lake fungus Sodiomyces alkalinus has shifted to a protein diet.</title>
        <authorList>
            <person name="Grum-Grzhimaylo A.A."/>
            <person name="Falkoski D.L."/>
            <person name="van den Heuvel J."/>
            <person name="Valero-Jimenez C.A."/>
            <person name="Min B."/>
            <person name="Choi I.G."/>
            <person name="Lipzen A."/>
            <person name="Daum C.G."/>
            <person name="Aanen D.K."/>
            <person name="Tsang A."/>
            <person name="Henrissat B."/>
            <person name="Bilanenko E.N."/>
            <person name="de Vries R.P."/>
            <person name="van Kan J.A.L."/>
            <person name="Grigoriev I.V."/>
            <person name="Debets A.J.M."/>
        </authorList>
    </citation>
    <scope>NUCLEOTIDE SEQUENCE [LARGE SCALE GENOMIC DNA]</scope>
    <source>
        <strain evidence="2 3">F11</strain>
    </source>
</reference>
<sequence length="240" mass="26253">MSGLLILSSLARRSSRARALKHNVLEVGNILQFGDECRKQIKDCGATIHYMPFENPTNFDGWVVCKPCPIHGRTGSEADYSSYPVVDMDLEGNLAIIQRGLDHGPQEEDMEASGLDVDISQLTLEGEKGDSTDPIKVDVHSREGRIRFNHGGETFKKKPESWSVFTNDDGEVHHIFERRGKISSGHSTHRHNPPEPASRCGQSATSSACGTTDDHNESDGEQTTSFPALDALVSLGHIGC</sequence>
<dbReference type="OrthoDB" id="5067586at2759"/>
<evidence type="ECO:0000256" key="1">
    <source>
        <dbReference type="SAM" id="MobiDB-lite"/>
    </source>
</evidence>
<keyword evidence="3" id="KW-1185">Reference proteome</keyword>
<dbReference type="GeneID" id="39583013"/>
<accession>A0A3N2PLP8</accession>
<gene>
    <name evidence="2" type="ORF">SODALDRAFT_363158</name>
</gene>
<proteinExistence type="predicted"/>
<dbReference type="Proteomes" id="UP000272025">
    <property type="component" value="Unassembled WGS sequence"/>
</dbReference>
<dbReference type="RefSeq" id="XP_028463146.1">
    <property type="nucleotide sequence ID" value="XM_028614535.1"/>
</dbReference>
<name>A0A3N2PLP8_SODAK</name>
<dbReference type="EMBL" id="ML119061">
    <property type="protein sequence ID" value="ROT35340.1"/>
    <property type="molecule type" value="Genomic_DNA"/>
</dbReference>
<feature type="compositionally biased region" description="Polar residues" evidence="1">
    <location>
        <begin position="200"/>
        <end position="210"/>
    </location>
</feature>
<evidence type="ECO:0000313" key="3">
    <source>
        <dbReference type="Proteomes" id="UP000272025"/>
    </source>
</evidence>
<evidence type="ECO:0000313" key="2">
    <source>
        <dbReference type="EMBL" id="ROT35340.1"/>
    </source>
</evidence>
<feature type="region of interest" description="Disordered" evidence="1">
    <location>
        <begin position="180"/>
        <end position="225"/>
    </location>
</feature>